<evidence type="ECO:0000256" key="3">
    <source>
        <dbReference type="ARBA" id="ARBA00012438"/>
    </source>
</evidence>
<feature type="transmembrane region" description="Helical" evidence="8">
    <location>
        <begin position="70"/>
        <end position="93"/>
    </location>
</feature>
<dbReference type="PROSITE" id="PS50109">
    <property type="entry name" value="HIS_KIN"/>
    <property type="match status" value="1"/>
</dbReference>
<protein>
    <recommendedName>
        <fullName evidence="3">histidine kinase</fullName>
        <ecNumber evidence="3">2.7.13.3</ecNumber>
    </recommendedName>
</protein>
<dbReference type="Gene3D" id="1.10.287.130">
    <property type="match status" value="1"/>
</dbReference>
<dbReference type="InterPro" id="IPR003661">
    <property type="entry name" value="HisK_dim/P_dom"/>
</dbReference>
<feature type="transmembrane region" description="Helical" evidence="8">
    <location>
        <begin position="41"/>
        <end position="64"/>
    </location>
</feature>
<dbReference type="GO" id="GO:0005886">
    <property type="term" value="C:plasma membrane"/>
    <property type="evidence" value="ECO:0007669"/>
    <property type="project" value="UniProtKB-SubCell"/>
</dbReference>
<keyword evidence="5" id="KW-0808">Transferase</keyword>
<keyword evidence="4" id="KW-0597">Phosphoprotein</keyword>
<dbReference type="SMART" id="SM00387">
    <property type="entry name" value="HATPase_c"/>
    <property type="match status" value="1"/>
</dbReference>
<gene>
    <name evidence="10" type="ORF">DY023_16495</name>
</gene>
<evidence type="ECO:0000256" key="7">
    <source>
        <dbReference type="ARBA" id="ARBA00023012"/>
    </source>
</evidence>
<dbReference type="InterPro" id="IPR005467">
    <property type="entry name" value="His_kinase_dom"/>
</dbReference>
<comment type="subcellular location">
    <subcellularLocation>
        <location evidence="2">Cell membrane</location>
    </subcellularLocation>
</comment>
<dbReference type="InterPro" id="IPR003594">
    <property type="entry name" value="HATPase_dom"/>
</dbReference>
<accession>A0A371NP27</accession>
<evidence type="ECO:0000313" key="11">
    <source>
        <dbReference type="Proteomes" id="UP000262172"/>
    </source>
</evidence>
<feature type="transmembrane region" description="Helical" evidence="8">
    <location>
        <begin position="6"/>
        <end position="29"/>
    </location>
</feature>
<dbReference type="OrthoDB" id="9806130at2"/>
<keyword evidence="11" id="KW-1185">Reference proteome</keyword>
<keyword evidence="7" id="KW-0902">Two-component regulatory system</keyword>
<dbReference type="FunFam" id="3.30.565.10:FF:000006">
    <property type="entry name" value="Sensor histidine kinase WalK"/>
    <property type="match status" value="1"/>
</dbReference>
<evidence type="ECO:0000256" key="6">
    <source>
        <dbReference type="ARBA" id="ARBA00022777"/>
    </source>
</evidence>
<dbReference type="InterPro" id="IPR036890">
    <property type="entry name" value="HATPase_C_sf"/>
</dbReference>
<dbReference type="Pfam" id="PF00512">
    <property type="entry name" value="HisKA"/>
    <property type="match status" value="1"/>
</dbReference>
<keyword evidence="8" id="KW-1133">Transmembrane helix</keyword>
<evidence type="ECO:0000259" key="9">
    <source>
        <dbReference type="PROSITE" id="PS50109"/>
    </source>
</evidence>
<dbReference type="InterPro" id="IPR050736">
    <property type="entry name" value="Sensor_HK_Regulatory"/>
</dbReference>
<evidence type="ECO:0000256" key="4">
    <source>
        <dbReference type="ARBA" id="ARBA00022553"/>
    </source>
</evidence>
<dbReference type="PANTHER" id="PTHR43711:SF1">
    <property type="entry name" value="HISTIDINE KINASE 1"/>
    <property type="match status" value="1"/>
</dbReference>
<keyword evidence="8" id="KW-0812">Transmembrane</keyword>
<evidence type="ECO:0000313" key="10">
    <source>
        <dbReference type="EMBL" id="REJ03918.1"/>
    </source>
</evidence>
<dbReference type="InterPro" id="IPR036097">
    <property type="entry name" value="HisK_dim/P_sf"/>
</dbReference>
<keyword evidence="6 10" id="KW-0418">Kinase</keyword>
<dbReference type="InterPro" id="IPR004358">
    <property type="entry name" value="Sig_transdc_His_kin-like_C"/>
</dbReference>
<evidence type="ECO:0000256" key="8">
    <source>
        <dbReference type="SAM" id="Phobius"/>
    </source>
</evidence>
<dbReference type="SMART" id="SM00388">
    <property type="entry name" value="HisKA"/>
    <property type="match status" value="1"/>
</dbReference>
<dbReference type="CDD" id="cd00082">
    <property type="entry name" value="HisKA"/>
    <property type="match status" value="1"/>
</dbReference>
<dbReference type="EMBL" id="QUAB01000048">
    <property type="protein sequence ID" value="REJ03918.1"/>
    <property type="molecule type" value="Genomic_DNA"/>
</dbReference>
<dbReference type="PRINTS" id="PR00344">
    <property type="entry name" value="BCTRLSENSOR"/>
</dbReference>
<keyword evidence="8" id="KW-0472">Membrane</keyword>
<sequence>MMPLPDLLSIIGMSLGVALLTGAIGLLVLHALRSRRLLVQLVVVVLAEALTLASGVLAVAQAMYISAHDFLVVVVVTAVSTLMAIGIALVLGLRLSRAARRLQALTHSVGDGEIVASGDPLPAGGELQRIAEELATTSARLAEARAQVRAIDESRRELMTWISHDLRSPLSGLRAMTEALEDGMAEDPARFHRQMRLQVDHLTSLVDNLFELSKISSGTLVLTPVPLSLRDLVSDAAAELAPVARAKRIELVENTSPDHVVVADPAELSRVVANLLMNAIEHTPEGGVIRIRTEQSADTVTLSVHDSGAGIADEDLHRIFDPGWRGTRARTPDAAGATGAGLGLAIAQGIVEAHSGRITARNEDVGCRFEVELPV</sequence>
<reference evidence="10 11" key="1">
    <citation type="submission" date="2018-08" db="EMBL/GenBank/DDBJ databases">
        <title>Isolation, diversity and antifungal activity of Actinobacteria from cow dung.</title>
        <authorList>
            <person name="Ling L."/>
        </authorList>
    </citation>
    <scope>NUCLEOTIDE SEQUENCE [LARGE SCALE GENOMIC DNA]</scope>
    <source>
        <strain evidence="10 11">NEAU-LLE</strain>
    </source>
</reference>
<dbReference type="SUPFAM" id="SSF55874">
    <property type="entry name" value="ATPase domain of HSP90 chaperone/DNA topoisomerase II/histidine kinase"/>
    <property type="match status" value="1"/>
</dbReference>
<proteinExistence type="predicted"/>
<feature type="domain" description="Histidine kinase" evidence="9">
    <location>
        <begin position="161"/>
        <end position="375"/>
    </location>
</feature>
<evidence type="ECO:0000256" key="2">
    <source>
        <dbReference type="ARBA" id="ARBA00004236"/>
    </source>
</evidence>
<comment type="caution">
    <text evidence="10">The sequence shown here is derived from an EMBL/GenBank/DDBJ whole genome shotgun (WGS) entry which is preliminary data.</text>
</comment>
<evidence type="ECO:0000256" key="1">
    <source>
        <dbReference type="ARBA" id="ARBA00000085"/>
    </source>
</evidence>
<dbReference type="Pfam" id="PF02518">
    <property type="entry name" value="HATPase_c"/>
    <property type="match status" value="1"/>
</dbReference>
<comment type="catalytic activity">
    <reaction evidence="1">
        <text>ATP + protein L-histidine = ADP + protein N-phospho-L-histidine.</text>
        <dbReference type="EC" id="2.7.13.3"/>
    </reaction>
</comment>
<dbReference type="EC" id="2.7.13.3" evidence="3"/>
<dbReference type="PANTHER" id="PTHR43711">
    <property type="entry name" value="TWO-COMPONENT HISTIDINE KINASE"/>
    <property type="match status" value="1"/>
</dbReference>
<dbReference type="Proteomes" id="UP000262172">
    <property type="component" value="Unassembled WGS sequence"/>
</dbReference>
<dbReference type="AlphaFoldDB" id="A0A371NP27"/>
<name>A0A371NP27_9MICO</name>
<evidence type="ECO:0000256" key="5">
    <source>
        <dbReference type="ARBA" id="ARBA00022679"/>
    </source>
</evidence>
<dbReference type="GO" id="GO:0000155">
    <property type="term" value="F:phosphorelay sensor kinase activity"/>
    <property type="evidence" value="ECO:0007669"/>
    <property type="project" value="InterPro"/>
</dbReference>
<dbReference type="SUPFAM" id="SSF47384">
    <property type="entry name" value="Homodimeric domain of signal transducing histidine kinase"/>
    <property type="match status" value="1"/>
</dbReference>
<dbReference type="Gene3D" id="3.30.565.10">
    <property type="entry name" value="Histidine kinase-like ATPase, C-terminal domain"/>
    <property type="match status" value="1"/>
</dbReference>
<organism evidence="10 11">
    <name type="scientific">Microbacterium bovistercoris</name>
    <dbReference type="NCBI Taxonomy" id="2293570"/>
    <lineage>
        <taxon>Bacteria</taxon>
        <taxon>Bacillati</taxon>
        <taxon>Actinomycetota</taxon>
        <taxon>Actinomycetes</taxon>
        <taxon>Micrococcales</taxon>
        <taxon>Microbacteriaceae</taxon>
        <taxon>Microbacterium</taxon>
    </lineage>
</organism>